<feature type="transmembrane region" description="Helical" evidence="9">
    <location>
        <begin position="165"/>
        <end position="187"/>
    </location>
</feature>
<dbReference type="InterPro" id="IPR011990">
    <property type="entry name" value="TPR-like_helical_dom_sf"/>
</dbReference>
<dbReference type="SUPFAM" id="SSF48452">
    <property type="entry name" value="TPR-like"/>
    <property type="match status" value="1"/>
</dbReference>
<dbReference type="GO" id="GO:0051603">
    <property type="term" value="P:proteolysis involved in protein catabolic process"/>
    <property type="evidence" value="ECO:0007669"/>
    <property type="project" value="TreeGrafter"/>
</dbReference>
<evidence type="ECO:0000256" key="8">
    <source>
        <dbReference type="SAM" id="MobiDB-lite"/>
    </source>
</evidence>
<feature type="transmembrane region" description="Helical" evidence="9">
    <location>
        <begin position="33"/>
        <end position="56"/>
    </location>
</feature>
<comment type="cofactor">
    <cofactor evidence="1">
        <name>Zn(2+)</name>
        <dbReference type="ChEBI" id="CHEBI:29105"/>
    </cofactor>
</comment>
<keyword evidence="3" id="KW-0479">Metal-binding</keyword>
<evidence type="ECO:0000256" key="6">
    <source>
        <dbReference type="ARBA" id="ARBA00023049"/>
    </source>
</evidence>
<keyword evidence="9" id="KW-1133">Transmembrane helix</keyword>
<dbReference type="EMBL" id="FQZU01000010">
    <property type="protein sequence ID" value="SHJ67874.1"/>
    <property type="molecule type" value="Genomic_DNA"/>
</dbReference>
<evidence type="ECO:0000256" key="5">
    <source>
        <dbReference type="ARBA" id="ARBA00022833"/>
    </source>
</evidence>
<feature type="domain" description="Peptidase M48" evidence="10">
    <location>
        <begin position="96"/>
        <end position="263"/>
    </location>
</feature>
<dbReference type="GO" id="GO:0004222">
    <property type="term" value="F:metalloendopeptidase activity"/>
    <property type="evidence" value="ECO:0007669"/>
    <property type="project" value="InterPro"/>
</dbReference>
<dbReference type="PANTHER" id="PTHR22726">
    <property type="entry name" value="METALLOENDOPEPTIDASE OMA1"/>
    <property type="match status" value="1"/>
</dbReference>
<accession>A0A1M6L9N1</accession>
<feature type="repeat" description="TPR" evidence="7">
    <location>
        <begin position="314"/>
        <end position="347"/>
    </location>
</feature>
<dbReference type="AlphaFoldDB" id="A0A1M6L9N1"/>
<keyword evidence="9" id="KW-0812">Transmembrane</keyword>
<proteinExistence type="predicted"/>
<evidence type="ECO:0000259" key="10">
    <source>
        <dbReference type="Pfam" id="PF01435"/>
    </source>
</evidence>
<keyword evidence="5" id="KW-0862">Zinc</keyword>
<dbReference type="GO" id="GO:0046872">
    <property type="term" value="F:metal ion binding"/>
    <property type="evidence" value="ECO:0007669"/>
    <property type="project" value="UniProtKB-KW"/>
</dbReference>
<evidence type="ECO:0000313" key="12">
    <source>
        <dbReference type="Proteomes" id="UP000183994"/>
    </source>
</evidence>
<dbReference type="SMART" id="SM00028">
    <property type="entry name" value="TPR"/>
    <property type="match status" value="4"/>
</dbReference>
<dbReference type="InterPro" id="IPR019734">
    <property type="entry name" value="TPR_rpt"/>
</dbReference>
<dbReference type="InterPro" id="IPR001915">
    <property type="entry name" value="Peptidase_M48"/>
</dbReference>
<organism evidence="11 12">
    <name type="scientific">Desulfatibacillum alkenivorans DSM 16219</name>
    <dbReference type="NCBI Taxonomy" id="1121393"/>
    <lineage>
        <taxon>Bacteria</taxon>
        <taxon>Pseudomonadati</taxon>
        <taxon>Thermodesulfobacteriota</taxon>
        <taxon>Desulfobacteria</taxon>
        <taxon>Desulfobacterales</taxon>
        <taxon>Desulfatibacillaceae</taxon>
        <taxon>Desulfatibacillum</taxon>
    </lineage>
</organism>
<keyword evidence="4" id="KW-0378">Hydrolase</keyword>
<protein>
    <submittedName>
        <fullName evidence="11">Putative Zn-dependent protease, contains TPR repeats</fullName>
    </submittedName>
</protein>
<keyword evidence="12" id="KW-1185">Reference proteome</keyword>
<evidence type="ECO:0000256" key="1">
    <source>
        <dbReference type="ARBA" id="ARBA00001947"/>
    </source>
</evidence>
<evidence type="ECO:0000256" key="2">
    <source>
        <dbReference type="ARBA" id="ARBA00022670"/>
    </source>
</evidence>
<dbReference type="Pfam" id="PF13432">
    <property type="entry name" value="TPR_16"/>
    <property type="match status" value="1"/>
</dbReference>
<evidence type="ECO:0000256" key="3">
    <source>
        <dbReference type="ARBA" id="ARBA00022723"/>
    </source>
</evidence>
<reference evidence="12" key="1">
    <citation type="submission" date="2016-11" db="EMBL/GenBank/DDBJ databases">
        <authorList>
            <person name="Varghese N."/>
            <person name="Submissions S."/>
        </authorList>
    </citation>
    <scope>NUCLEOTIDE SEQUENCE [LARGE SCALE GENOMIC DNA]</scope>
    <source>
        <strain evidence="12">DSM 16219</strain>
    </source>
</reference>
<keyword evidence="2 11" id="KW-0645">Protease</keyword>
<feature type="compositionally biased region" description="Basic and acidic residues" evidence="8">
    <location>
        <begin position="478"/>
        <end position="494"/>
    </location>
</feature>
<keyword evidence="7" id="KW-0802">TPR repeat</keyword>
<evidence type="ECO:0000256" key="7">
    <source>
        <dbReference type="PROSITE-ProRule" id="PRU00339"/>
    </source>
</evidence>
<keyword evidence="9" id="KW-0472">Membrane</keyword>
<dbReference type="PANTHER" id="PTHR22726:SF1">
    <property type="entry name" value="METALLOENDOPEPTIDASE OMA1, MITOCHONDRIAL"/>
    <property type="match status" value="1"/>
</dbReference>
<feature type="compositionally biased region" description="Polar residues" evidence="8">
    <location>
        <begin position="499"/>
        <end position="515"/>
    </location>
</feature>
<dbReference type="Pfam" id="PF01435">
    <property type="entry name" value="Peptidase_M48"/>
    <property type="match status" value="1"/>
</dbReference>
<feature type="repeat" description="TPR" evidence="7">
    <location>
        <begin position="382"/>
        <end position="415"/>
    </location>
</feature>
<dbReference type="Proteomes" id="UP000183994">
    <property type="component" value="Unassembled WGS sequence"/>
</dbReference>
<name>A0A1M6L9N1_9BACT</name>
<dbReference type="Gene3D" id="1.25.40.10">
    <property type="entry name" value="Tetratricopeptide repeat domain"/>
    <property type="match status" value="1"/>
</dbReference>
<dbReference type="PROSITE" id="PS50005">
    <property type="entry name" value="TPR"/>
    <property type="match status" value="2"/>
</dbReference>
<sequence length="536" mass="59352">MIKVWKKLEEIIRDSNISKSRPWKDAMPSLKNAFYLLVIFLVLGPLAAPGLALTVSEEKELGDKYMKYLEQNMDFIEDPVIVEPVRKIGRNLLEAVPAQPFEFKFFVANEDVYNAFAGPGGFVVINSGLIAALDSEDQLAGIMAHEIAHVTCRHISEKIDKNKKISAATAVGMIASLVAGFPAGAVLSSASGSSAMLAYSRADEAQADEIGIQYLLNAGYSGQGLVEAMKVMRSKTWFGKDQVPGYLTTHPAVEDRFVNLNTWLQSNPQAQTVKRNLDEYAYNKMRIRLAALYGDPSLTLQKMARSVEKSPNLPLLHYGYGTLLARVNQRSQAVEELKKALALSPFDADILRELGKAQFEAGLFTEAKASLTNAITAAPEVPEAYFLLGRVHMESGALQDAAASLEKARELSNRNSELYYYLGQVYGRMNVLDRAHYYLGIYHMKRRDMKNADFHLRKAQSLAKGNPELEEKIKTAMEEMNGQDDKKKGKGGDKDDNEPNSLTNPLTSYGPQFSMSAEKAGSPNPGKVDWESKDFR</sequence>
<dbReference type="CDD" id="cd07333">
    <property type="entry name" value="M48C_bepA_like"/>
    <property type="match status" value="1"/>
</dbReference>
<dbReference type="STRING" id="1121393.SAMN02745216_02072"/>
<evidence type="ECO:0000256" key="4">
    <source>
        <dbReference type="ARBA" id="ARBA00022801"/>
    </source>
</evidence>
<gene>
    <name evidence="11" type="ORF">SAMN02745216_02072</name>
</gene>
<keyword evidence="6" id="KW-0482">Metalloprotease</keyword>
<evidence type="ECO:0000256" key="9">
    <source>
        <dbReference type="SAM" id="Phobius"/>
    </source>
</evidence>
<feature type="region of interest" description="Disordered" evidence="8">
    <location>
        <begin position="478"/>
        <end position="536"/>
    </location>
</feature>
<dbReference type="Gene3D" id="3.30.2010.10">
    <property type="entry name" value="Metalloproteases ('zincins'), catalytic domain"/>
    <property type="match status" value="1"/>
</dbReference>
<dbReference type="InterPro" id="IPR051156">
    <property type="entry name" value="Mito/Outer_Membr_Metalloprot"/>
</dbReference>
<dbReference type="GO" id="GO:0016020">
    <property type="term" value="C:membrane"/>
    <property type="evidence" value="ECO:0007669"/>
    <property type="project" value="TreeGrafter"/>
</dbReference>
<evidence type="ECO:0000313" key="11">
    <source>
        <dbReference type="EMBL" id="SHJ67874.1"/>
    </source>
</evidence>